<proteinExistence type="predicted"/>
<comment type="caution">
    <text evidence="1">The sequence shown here is derived from an EMBL/GenBank/DDBJ whole genome shotgun (WGS) entry which is preliminary data.</text>
</comment>
<reference evidence="1 2" key="1">
    <citation type="submission" date="2019-03" db="EMBL/GenBank/DDBJ databases">
        <title>First draft genome of Liparis tanakae, snailfish: a comprehensive survey of snailfish specific genes.</title>
        <authorList>
            <person name="Kim W."/>
            <person name="Song I."/>
            <person name="Jeong J.-H."/>
            <person name="Kim D."/>
            <person name="Kim S."/>
            <person name="Ryu S."/>
            <person name="Song J.Y."/>
            <person name="Lee S.K."/>
        </authorList>
    </citation>
    <scope>NUCLEOTIDE SEQUENCE [LARGE SCALE GENOMIC DNA]</scope>
    <source>
        <tissue evidence="1">Muscle</tissue>
    </source>
</reference>
<name>A0A4Z2J614_9TELE</name>
<keyword evidence="2" id="KW-1185">Reference proteome</keyword>
<gene>
    <name evidence="1" type="ORF">EYF80_004383</name>
</gene>
<evidence type="ECO:0000313" key="1">
    <source>
        <dbReference type="EMBL" id="TNN85361.1"/>
    </source>
</evidence>
<dbReference type="EMBL" id="SRLO01000021">
    <property type="protein sequence ID" value="TNN85361.1"/>
    <property type="molecule type" value="Genomic_DNA"/>
</dbReference>
<sequence length="77" mass="8688">MGVSSGLASTLSKLALLPCSTREGTLAPLIASWNFFTNLKRVLREQNTDRAMRWQWKVSSMLRRVLNSPRLEPSIKA</sequence>
<dbReference type="Proteomes" id="UP000314294">
    <property type="component" value="Unassembled WGS sequence"/>
</dbReference>
<accession>A0A4Z2J614</accession>
<dbReference type="AlphaFoldDB" id="A0A4Z2J614"/>
<organism evidence="1 2">
    <name type="scientific">Liparis tanakae</name>
    <name type="common">Tanaka's snailfish</name>
    <dbReference type="NCBI Taxonomy" id="230148"/>
    <lineage>
        <taxon>Eukaryota</taxon>
        <taxon>Metazoa</taxon>
        <taxon>Chordata</taxon>
        <taxon>Craniata</taxon>
        <taxon>Vertebrata</taxon>
        <taxon>Euteleostomi</taxon>
        <taxon>Actinopterygii</taxon>
        <taxon>Neopterygii</taxon>
        <taxon>Teleostei</taxon>
        <taxon>Neoteleostei</taxon>
        <taxon>Acanthomorphata</taxon>
        <taxon>Eupercaria</taxon>
        <taxon>Perciformes</taxon>
        <taxon>Cottioidei</taxon>
        <taxon>Cottales</taxon>
        <taxon>Liparidae</taxon>
        <taxon>Liparis</taxon>
    </lineage>
</organism>
<evidence type="ECO:0000313" key="2">
    <source>
        <dbReference type="Proteomes" id="UP000314294"/>
    </source>
</evidence>
<protein>
    <submittedName>
        <fullName evidence="1">Uncharacterized protein</fullName>
    </submittedName>
</protein>